<accession>A0A4U0WKA4</accession>
<dbReference type="Proteomes" id="UP000308768">
    <property type="component" value="Unassembled WGS sequence"/>
</dbReference>
<keyword evidence="1" id="KW-0812">Transmembrane</keyword>
<reference evidence="2 3" key="1">
    <citation type="submission" date="2017-03" db="EMBL/GenBank/DDBJ databases">
        <title>Genomes of endolithic fungi from Antarctica.</title>
        <authorList>
            <person name="Coleine C."/>
            <person name="Masonjones S."/>
            <person name="Stajich J.E."/>
        </authorList>
    </citation>
    <scope>NUCLEOTIDE SEQUENCE [LARGE SCALE GENOMIC DNA]</scope>
    <source>
        <strain evidence="2 3">CCFEE 5187</strain>
    </source>
</reference>
<dbReference type="AlphaFoldDB" id="A0A4U0WKA4"/>
<organism evidence="2 3">
    <name type="scientific">Cryomyces minteri</name>
    <dbReference type="NCBI Taxonomy" id="331657"/>
    <lineage>
        <taxon>Eukaryota</taxon>
        <taxon>Fungi</taxon>
        <taxon>Dikarya</taxon>
        <taxon>Ascomycota</taxon>
        <taxon>Pezizomycotina</taxon>
        <taxon>Dothideomycetes</taxon>
        <taxon>Dothideomycetes incertae sedis</taxon>
        <taxon>Cryomyces</taxon>
    </lineage>
</organism>
<comment type="caution">
    <text evidence="2">The sequence shown here is derived from an EMBL/GenBank/DDBJ whole genome shotgun (WGS) entry which is preliminary data.</text>
</comment>
<evidence type="ECO:0000256" key="1">
    <source>
        <dbReference type="SAM" id="Phobius"/>
    </source>
</evidence>
<evidence type="ECO:0000313" key="2">
    <source>
        <dbReference type="EMBL" id="TKA62833.1"/>
    </source>
</evidence>
<dbReference type="EMBL" id="NAJN01001493">
    <property type="protein sequence ID" value="TKA62833.1"/>
    <property type="molecule type" value="Genomic_DNA"/>
</dbReference>
<sequence length="104" mass="11658">MSGFQHTRDQEHRYPLQVGERRRRAGLRVSHPVNDTLTISASLVCTLLSPLGGDRNQFMNAILLSRWDRLLVFGGLNLAALALFVVCFAIMPALALRPRKFAIL</sequence>
<keyword evidence="1" id="KW-1133">Transmembrane helix</keyword>
<proteinExistence type="predicted"/>
<name>A0A4U0WKA4_9PEZI</name>
<keyword evidence="3" id="KW-1185">Reference proteome</keyword>
<feature type="transmembrane region" description="Helical" evidence="1">
    <location>
        <begin position="71"/>
        <end position="96"/>
    </location>
</feature>
<keyword evidence="1" id="KW-0472">Membrane</keyword>
<dbReference type="STRING" id="331657.A0A4U0WKA4"/>
<gene>
    <name evidence="2" type="ORF">B0A49_12466</name>
</gene>
<evidence type="ECO:0000313" key="3">
    <source>
        <dbReference type="Proteomes" id="UP000308768"/>
    </source>
</evidence>
<feature type="non-terminal residue" evidence="2">
    <location>
        <position position="104"/>
    </location>
</feature>
<protein>
    <submittedName>
        <fullName evidence="2">Uncharacterized protein</fullName>
    </submittedName>
</protein>